<comment type="subcellular location">
    <subcellularLocation>
        <location evidence="1">Cell membrane</location>
        <topology evidence="1">Lipid-anchor</topology>
        <topology evidence="1">GPI-anchor</topology>
    </subcellularLocation>
</comment>
<dbReference type="Gene3D" id="3.90.150.10">
    <property type="entry name" value="Variant Surface Glycoprotein, subunit A domain 1"/>
    <property type="match status" value="1"/>
</dbReference>
<dbReference type="VEuPathDB" id="TriTrypDB:Tb11.v5.1017"/>
<feature type="chain" id="PRO_5004057709" evidence="7">
    <location>
        <begin position="23"/>
        <end position="388"/>
    </location>
</feature>
<dbReference type="VEuPathDB" id="TriTrypDB:Tb1125.Tb11.v5.1017"/>
<organism evidence="9">
    <name type="scientific">Trypanosoma brucei</name>
    <dbReference type="NCBI Taxonomy" id="5691"/>
    <lineage>
        <taxon>Eukaryota</taxon>
        <taxon>Discoba</taxon>
        <taxon>Euglenozoa</taxon>
        <taxon>Kinetoplastea</taxon>
        <taxon>Metakinetoplastina</taxon>
        <taxon>Trypanosomatida</taxon>
        <taxon>Trypanosomatidae</taxon>
        <taxon>Trypanosoma</taxon>
    </lineage>
</organism>
<reference evidence="9" key="1">
    <citation type="submission" date="2013-02" db="EMBL/GenBank/DDBJ databases">
        <authorList>
            <person name="Cross G.A.M."/>
            <person name="Kim H.-S."/>
            <person name="Wickstead B."/>
        </authorList>
    </citation>
    <scope>NUCLEOTIDE SEQUENCE</scope>
    <source>
        <strain evidence="9">Lister 427</strain>
    </source>
</reference>
<evidence type="ECO:0000256" key="5">
    <source>
        <dbReference type="ARBA" id="ARBA00023180"/>
    </source>
</evidence>
<dbReference type="InterPro" id="IPR001812">
    <property type="entry name" value="Trypano_VSG_A_N_dom"/>
</dbReference>
<dbReference type="Gene3D" id="1.10.470.10">
    <property type="entry name" value="Variant Surface Glycoprotein, subunit A, domain 2"/>
    <property type="match status" value="1"/>
</dbReference>
<evidence type="ECO:0000256" key="3">
    <source>
        <dbReference type="ARBA" id="ARBA00022622"/>
    </source>
</evidence>
<feature type="signal peptide" evidence="7">
    <location>
        <begin position="1"/>
        <end position="22"/>
    </location>
</feature>
<keyword evidence="4" id="KW-0472">Membrane</keyword>
<feature type="domain" description="Trypanosome variant surface glycoprotein A-type N-terminal" evidence="8">
    <location>
        <begin position="10"/>
        <end position="375"/>
    </location>
</feature>
<name>M4SWI3_9TRYP</name>
<dbReference type="Pfam" id="PF00913">
    <property type="entry name" value="Trypan_glycop"/>
    <property type="match status" value="1"/>
</dbReference>
<evidence type="ECO:0000313" key="9">
    <source>
        <dbReference type="EMBL" id="AGH60414.1"/>
    </source>
</evidence>
<dbReference type="GO" id="GO:0098552">
    <property type="term" value="C:side of membrane"/>
    <property type="evidence" value="ECO:0007669"/>
    <property type="project" value="UniProtKB-KW"/>
</dbReference>
<dbReference type="EMBL" id="KC612983">
    <property type="protein sequence ID" value="AGH60414.1"/>
    <property type="molecule type" value="Genomic_DNA"/>
</dbReference>
<sequence>MCNKHVIPQILAALLIVESVHATHHAMKANVWEAQCGLASQLRKTPGQAKAKLGNLIQSLKNLNMMKLKLQVYAAANPNTEHKDAAAVLAAQAEKLRAATLSAADSTIDTALRATAITADLAAGLVTPIMTIASAAGRSNYCLNSKAGNKATGDGRGQIAEAGCKELELDTLVTADGIASEAINANSFPGHPAVTGTQGQGEASRCGMFTTTSDPTSSKGIKIGAARETFKMGYGTITVAADDQPNAPDLAKLKTGDSYGNLDIFKRAHKVVLELRQIATPKGSEKGKDLLKELAEQPSIMNLIQEHLAAANPGKKASQLISEATTAKTNYFGDNNNKLEAMWSDIEGTQVKGSKDDTNEQQQIKALGDADTLERFWLTILQLMNELF</sequence>
<dbReference type="VEuPathDB" id="TriTrypDB:Tb427_000169900"/>
<evidence type="ECO:0000256" key="4">
    <source>
        <dbReference type="ARBA" id="ARBA00023136"/>
    </source>
</evidence>
<keyword evidence="7" id="KW-0732">Signal</keyword>
<evidence type="ECO:0000259" key="8">
    <source>
        <dbReference type="Pfam" id="PF00913"/>
    </source>
</evidence>
<evidence type="ECO:0000256" key="2">
    <source>
        <dbReference type="ARBA" id="ARBA00022475"/>
    </source>
</evidence>
<dbReference type="GO" id="GO:0042783">
    <property type="term" value="P:symbiont-mediated evasion of host immune response"/>
    <property type="evidence" value="ECO:0007669"/>
    <property type="project" value="InterPro"/>
</dbReference>
<protein>
    <submittedName>
        <fullName evidence="9">Variant surface glycoprotein 1485</fullName>
    </submittedName>
</protein>
<dbReference type="SUPFAM" id="SSF58087">
    <property type="entry name" value="Variant surface glycoprotein (N-terminal domain)"/>
    <property type="match status" value="1"/>
</dbReference>
<keyword evidence="5" id="KW-0325">Glycoprotein</keyword>
<accession>M4SWI3</accession>
<dbReference type="AlphaFoldDB" id="M4SWI3"/>
<evidence type="ECO:0000256" key="7">
    <source>
        <dbReference type="SAM" id="SignalP"/>
    </source>
</evidence>
<keyword evidence="2" id="KW-1003">Cell membrane</keyword>
<evidence type="ECO:0000256" key="6">
    <source>
        <dbReference type="ARBA" id="ARBA00023288"/>
    </source>
</evidence>
<evidence type="ECO:0000256" key="1">
    <source>
        <dbReference type="ARBA" id="ARBA00004609"/>
    </source>
</evidence>
<reference evidence="9" key="2">
    <citation type="journal article" date="2014" name="Mol. Biochem. Parasitol.">
        <title>Capturing the variant surface glycoprotein repertoire (the VSGnome) of Trypanosoma brucei Lister 427.</title>
        <authorList>
            <person name="Cross G.A."/>
            <person name="Kim H.S."/>
            <person name="Wickstead B."/>
        </authorList>
    </citation>
    <scope>NUCLEOTIDE SEQUENCE</scope>
    <source>
        <strain evidence="9">Lister 427</strain>
    </source>
</reference>
<keyword evidence="6" id="KW-0449">Lipoprotein</keyword>
<dbReference type="GO" id="GO:0005886">
    <property type="term" value="C:plasma membrane"/>
    <property type="evidence" value="ECO:0007669"/>
    <property type="project" value="UniProtKB-SubCell"/>
</dbReference>
<proteinExistence type="predicted"/>
<keyword evidence="3" id="KW-0336">GPI-anchor</keyword>